<feature type="transmembrane region" description="Helical" evidence="6">
    <location>
        <begin position="100"/>
        <end position="121"/>
    </location>
</feature>
<evidence type="ECO:0000256" key="3">
    <source>
        <dbReference type="ARBA" id="ARBA00022692"/>
    </source>
</evidence>
<evidence type="ECO:0000256" key="2">
    <source>
        <dbReference type="ARBA" id="ARBA00022475"/>
    </source>
</evidence>
<keyword evidence="4 6" id="KW-1133">Transmembrane helix</keyword>
<sequence length="413" mass="43321">MTRTIASPAAVRQVRYLTWIVVLAVLITVSLVRVLTDQNRMTTPGTLRLALIAACPILLAGLGGLWAERAGIVNIGLEGQMLLGTWGAAFFAYHFGAWGGVLGAIAMGALGGLLHGLATVTFGVDHIISGVAINIVGLGAVGYLAQTFFIGYEGGGPRNLSGYAVPREITIPGISSAARWVSEQRWFLVSDVAGAIAGVTTRLSLLTILALLLVAFTAWVLWRTPFGLRLRSCGESPQAAETLGVNVYLYKYIAVIISGGFAGLGGAYLAMVASSSFTTGQTNGRGYIGLASMIFGNWNPTGVLASSLMFGYADGISLLSNNGPLVHAILLLLAVLLLGYAALKLRRGERVTAIVIAGIAVVLFAWYLAVDSVPSDFTGMTPYILTLFVLAVAAQRLRMPAADGKPYRKGQAG</sequence>
<dbReference type="Pfam" id="PF02653">
    <property type="entry name" value="BPD_transp_2"/>
    <property type="match status" value="1"/>
</dbReference>
<organism evidence="7 8">
    <name type="scientific">Aeromicrobium piscarium</name>
    <dbReference type="NCBI Taxonomy" id="2590901"/>
    <lineage>
        <taxon>Bacteria</taxon>
        <taxon>Bacillati</taxon>
        <taxon>Actinomycetota</taxon>
        <taxon>Actinomycetes</taxon>
        <taxon>Propionibacteriales</taxon>
        <taxon>Nocardioidaceae</taxon>
        <taxon>Aeromicrobium</taxon>
    </lineage>
</organism>
<feature type="transmembrane region" description="Helical" evidence="6">
    <location>
        <begin position="350"/>
        <end position="368"/>
    </location>
</feature>
<feature type="transmembrane region" description="Helical" evidence="6">
    <location>
        <begin position="380"/>
        <end position="399"/>
    </location>
</feature>
<keyword evidence="8" id="KW-1185">Reference proteome</keyword>
<feature type="transmembrane region" description="Helical" evidence="6">
    <location>
        <begin position="203"/>
        <end position="222"/>
    </location>
</feature>
<gene>
    <name evidence="7" type="ORF">FNM00_05180</name>
</gene>
<dbReference type="OrthoDB" id="9792579at2"/>
<dbReference type="Proteomes" id="UP000316988">
    <property type="component" value="Unassembled WGS sequence"/>
</dbReference>
<dbReference type="PANTHER" id="PTHR43370:SF1">
    <property type="entry name" value="GUANOSINE ABC TRANSPORTER PERMEASE PROTEIN NUPQ"/>
    <property type="match status" value="1"/>
</dbReference>
<protein>
    <submittedName>
        <fullName evidence="7">ABC transporter permease</fullName>
    </submittedName>
</protein>
<reference evidence="7 8" key="1">
    <citation type="submission" date="2019-07" db="EMBL/GenBank/DDBJ databases">
        <authorList>
            <person name="Zhao L.H."/>
        </authorList>
    </citation>
    <scope>NUCLEOTIDE SEQUENCE [LARGE SCALE GENOMIC DNA]</scope>
    <source>
        <strain evidence="7 8">Co35</strain>
    </source>
</reference>
<dbReference type="AlphaFoldDB" id="A0A554SFH6"/>
<dbReference type="CDD" id="cd06580">
    <property type="entry name" value="TM_PBP1_transp_TpRbsC_like"/>
    <property type="match status" value="1"/>
</dbReference>
<evidence type="ECO:0000313" key="8">
    <source>
        <dbReference type="Proteomes" id="UP000316988"/>
    </source>
</evidence>
<accession>A0A554SFH6</accession>
<feature type="transmembrane region" description="Helical" evidence="6">
    <location>
        <begin position="16"/>
        <end position="35"/>
    </location>
</feature>
<comment type="caution">
    <text evidence="7">The sequence shown here is derived from an EMBL/GenBank/DDBJ whole genome shotgun (WGS) entry which is preliminary data.</text>
</comment>
<proteinExistence type="predicted"/>
<evidence type="ECO:0000256" key="4">
    <source>
        <dbReference type="ARBA" id="ARBA00022989"/>
    </source>
</evidence>
<evidence type="ECO:0000313" key="7">
    <source>
        <dbReference type="EMBL" id="TSD65105.1"/>
    </source>
</evidence>
<evidence type="ECO:0000256" key="6">
    <source>
        <dbReference type="SAM" id="Phobius"/>
    </source>
</evidence>
<keyword evidence="2" id="KW-1003">Cell membrane</keyword>
<dbReference type="RefSeq" id="WP_143912146.1">
    <property type="nucleotide sequence ID" value="NZ_VLNT01000003.1"/>
</dbReference>
<feature type="transmembrane region" description="Helical" evidence="6">
    <location>
        <begin position="286"/>
        <end position="313"/>
    </location>
</feature>
<evidence type="ECO:0000256" key="5">
    <source>
        <dbReference type="ARBA" id="ARBA00023136"/>
    </source>
</evidence>
<name>A0A554SFH6_9ACTN</name>
<dbReference type="GO" id="GO:0022857">
    <property type="term" value="F:transmembrane transporter activity"/>
    <property type="evidence" value="ECO:0007669"/>
    <property type="project" value="InterPro"/>
</dbReference>
<keyword evidence="5 6" id="KW-0472">Membrane</keyword>
<dbReference type="EMBL" id="VLNT01000003">
    <property type="protein sequence ID" value="TSD65105.1"/>
    <property type="molecule type" value="Genomic_DNA"/>
</dbReference>
<evidence type="ECO:0000256" key="1">
    <source>
        <dbReference type="ARBA" id="ARBA00004651"/>
    </source>
</evidence>
<keyword evidence="3 6" id="KW-0812">Transmembrane</keyword>
<feature type="transmembrane region" description="Helical" evidence="6">
    <location>
        <begin position="325"/>
        <end position="343"/>
    </location>
</feature>
<dbReference type="PANTHER" id="PTHR43370">
    <property type="entry name" value="SUGAR ABC TRANSPORTER INTEGRAL MEMBRANE PROTEIN-RELATED"/>
    <property type="match status" value="1"/>
</dbReference>
<dbReference type="GO" id="GO:0005886">
    <property type="term" value="C:plasma membrane"/>
    <property type="evidence" value="ECO:0007669"/>
    <property type="project" value="UniProtKB-SubCell"/>
</dbReference>
<feature type="transmembrane region" description="Helical" evidence="6">
    <location>
        <begin position="127"/>
        <end position="152"/>
    </location>
</feature>
<feature type="transmembrane region" description="Helical" evidence="6">
    <location>
        <begin position="252"/>
        <end position="274"/>
    </location>
</feature>
<feature type="transmembrane region" description="Helical" evidence="6">
    <location>
        <begin position="47"/>
        <end position="66"/>
    </location>
</feature>
<comment type="subcellular location">
    <subcellularLocation>
        <location evidence="1">Cell membrane</location>
        <topology evidence="1">Multi-pass membrane protein</topology>
    </subcellularLocation>
</comment>
<dbReference type="InterPro" id="IPR001851">
    <property type="entry name" value="ABC_transp_permease"/>
</dbReference>